<dbReference type="Proteomes" id="UP000281549">
    <property type="component" value="Unassembled WGS sequence"/>
</dbReference>
<protein>
    <submittedName>
        <fullName evidence="1">Uncharacterized protein</fullName>
    </submittedName>
</protein>
<accession>A0A4P9YBB0</accession>
<name>A0A4P9YBB0_ROZAC</name>
<dbReference type="PANTHER" id="PTHR40866">
    <property type="entry name" value="BED-TYPE DOMAIN-CONTAINING PROTEIN"/>
    <property type="match status" value="1"/>
</dbReference>
<dbReference type="EMBL" id="ML006792">
    <property type="protein sequence ID" value="RKP16234.1"/>
    <property type="molecule type" value="Genomic_DNA"/>
</dbReference>
<dbReference type="AlphaFoldDB" id="A0A4P9YBB0"/>
<organism evidence="1 2">
    <name type="scientific">Rozella allomycis (strain CSF55)</name>
    <dbReference type="NCBI Taxonomy" id="988480"/>
    <lineage>
        <taxon>Eukaryota</taxon>
        <taxon>Fungi</taxon>
        <taxon>Fungi incertae sedis</taxon>
        <taxon>Cryptomycota</taxon>
        <taxon>Cryptomycota incertae sedis</taxon>
        <taxon>Rozella</taxon>
    </lineage>
</organism>
<evidence type="ECO:0000313" key="1">
    <source>
        <dbReference type="EMBL" id="RKP16234.1"/>
    </source>
</evidence>
<evidence type="ECO:0000313" key="2">
    <source>
        <dbReference type="Proteomes" id="UP000281549"/>
    </source>
</evidence>
<proteinExistence type="predicted"/>
<gene>
    <name evidence="1" type="ORF">ROZALSC1DRAFT_25512</name>
</gene>
<dbReference type="PANTHER" id="PTHR40866:SF1">
    <property type="entry name" value="BED-TYPE DOMAIN-CONTAINING PROTEIN"/>
    <property type="match status" value="1"/>
</dbReference>
<sequence length="164" mass="18609">MVRRYLQVKEFIDEMDRDLVDCLPSPQKQIVIQEMKEVMSQLESVTNALQGEVTMEDVRIFFDSVIEEFPSTAGYLAVDADIVHSVAFENALVKVIGKKEETLTLEDKETLIPFRRALSQAAGFCRRKTSASKKHGNSRKVNMKILDLFLQHPINVNDYSANAS</sequence>
<reference evidence="2" key="1">
    <citation type="journal article" date="2018" name="Nat. Microbiol.">
        <title>Leveraging single-cell genomics to expand the fungal tree of life.</title>
        <authorList>
            <person name="Ahrendt S.R."/>
            <person name="Quandt C.A."/>
            <person name="Ciobanu D."/>
            <person name="Clum A."/>
            <person name="Salamov A."/>
            <person name="Andreopoulos B."/>
            <person name="Cheng J.F."/>
            <person name="Woyke T."/>
            <person name="Pelin A."/>
            <person name="Henrissat B."/>
            <person name="Reynolds N.K."/>
            <person name="Benny G.L."/>
            <person name="Smith M.E."/>
            <person name="James T.Y."/>
            <person name="Grigoriev I.V."/>
        </authorList>
    </citation>
    <scope>NUCLEOTIDE SEQUENCE [LARGE SCALE GENOMIC DNA]</scope>
    <source>
        <strain evidence="2">CSF55</strain>
    </source>
</reference>